<reference evidence="5" key="1">
    <citation type="submission" date="2018-05" db="EMBL/GenBank/DDBJ databases">
        <authorList>
            <person name="Lanie J.A."/>
            <person name="Ng W.-L."/>
            <person name="Kazmierczak K.M."/>
            <person name="Andrzejewski T.M."/>
            <person name="Davidsen T.M."/>
            <person name="Wayne K.J."/>
            <person name="Tettelin H."/>
            <person name="Glass J.I."/>
            <person name="Rusch D."/>
            <person name="Podicherti R."/>
            <person name="Tsui H.-C.T."/>
            <person name="Winkler M.E."/>
        </authorList>
    </citation>
    <scope>NUCLEOTIDE SEQUENCE</scope>
</reference>
<dbReference type="PANTHER" id="PTHR10091:SF0">
    <property type="entry name" value="GALACTOSE MUTAROTASE"/>
    <property type="match status" value="1"/>
</dbReference>
<evidence type="ECO:0008006" key="6">
    <source>
        <dbReference type="Google" id="ProtNLM"/>
    </source>
</evidence>
<proteinExistence type="inferred from homology"/>
<dbReference type="Pfam" id="PF01263">
    <property type="entry name" value="Aldose_epim"/>
    <property type="match status" value="1"/>
</dbReference>
<dbReference type="EMBL" id="UINC01009213">
    <property type="protein sequence ID" value="SVA41336.1"/>
    <property type="molecule type" value="Genomic_DNA"/>
</dbReference>
<name>A0A381VLY6_9ZZZZ</name>
<evidence type="ECO:0000256" key="1">
    <source>
        <dbReference type="ARBA" id="ARBA00005028"/>
    </source>
</evidence>
<dbReference type="SUPFAM" id="SSF74650">
    <property type="entry name" value="Galactose mutarotase-like"/>
    <property type="match status" value="1"/>
</dbReference>
<comment type="similarity">
    <text evidence="2">Belongs to the aldose epimerase family.</text>
</comment>
<dbReference type="GO" id="GO:0004034">
    <property type="term" value="F:aldose 1-epimerase activity"/>
    <property type="evidence" value="ECO:0007669"/>
    <property type="project" value="TreeGrafter"/>
</dbReference>
<dbReference type="UniPathway" id="UPA00242"/>
<evidence type="ECO:0000256" key="4">
    <source>
        <dbReference type="ARBA" id="ARBA00023277"/>
    </source>
</evidence>
<comment type="pathway">
    <text evidence="1">Carbohydrate metabolism; hexose metabolism.</text>
</comment>
<dbReference type="InterPro" id="IPR011013">
    <property type="entry name" value="Gal_mutarotase_sf_dom"/>
</dbReference>
<dbReference type="GO" id="GO:0033499">
    <property type="term" value="P:galactose catabolic process via UDP-galactose, Leloir pathway"/>
    <property type="evidence" value="ECO:0007669"/>
    <property type="project" value="TreeGrafter"/>
</dbReference>
<sequence>MNYIKKKIGYIGSKEIYLISFTNDNNFTISFYNLGGYIHCVLIPYKNNPNKCEDVILGYNKFEDCKISPSYFNSIIGRVGNRIANSLFYLNGKKYKLFNNEGNHHLHGGENGFNKKVWNVNSIRKDKNELSCELEYFSKHLEEGYPGNLNCKTTYTLNNDNEFIIIFNASSDEDTVVNMTNHNYWNFHGHNDYYQNITNHSIKIYSHSVCENDSASIPTGNLIGVKNTKFDFQNRKNISQEFLDEGGVDNNYDIGENLSIRKVAEVYSNLTKMGVTYFTDQPGVQFYTGNMMANEYNGKENKKYGKNFGLCFEPQFFPDAINQPKFKSPILKAGENYLSSIVMRLGNDF</sequence>
<dbReference type="InterPro" id="IPR015443">
    <property type="entry name" value="Aldose_1-epimerase"/>
</dbReference>
<evidence type="ECO:0000256" key="2">
    <source>
        <dbReference type="ARBA" id="ARBA00006206"/>
    </source>
</evidence>
<accession>A0A381VLY6</accession>
<dbReference type="InterPro" id="IPR014718">
    <property type="entry name" value="GH-type_carb-bd"/>
</dbReference>
<dbReference type="InterPro" id="IPR047215">
    <property type="entry name" value="Galactose_mutarotase-like"/>
</dbReference>
<dbReference type="AlphaFoldDB" id="A0A381VLY6"/>
<gene>
    <name evidence="5" type="ORF">METZ01_LOCUS94190</name>
</gene>
<dbReference type="GO" id="GO:0030246">
    <property type="term" value="F:carbohydrate binding"/>
    <property type="evidence" value="ECO:0007669"/>
    <property type="project" value="InterPro"/>
</dbReference>
<dbReference type="GO" id="GO:0006006">
    <property type="term" value="P:glucose metabolic process"/>
    <property type="evidence" value="ECO:0007669"/>
    <property type="project" value="TreeGrafter"/>
</dbReference>
<evidence type="ECO:0000256" key="3">
    <source>
        <dbReference type="ARBA" id="ARBA00023235"/>
    </source>
</evidence>
<protein>
    <recommendedName>
        <fullName evidence="6">Aldose 1-epimerase</fullName>
    </recommendedName>
</protein>
<dbReference type="PIRSF" id="PIRSF005096">
    <property type="entry name" value="GALM"/>
    <property type="match status" value="1"/>
</dbReference>
<evidence type="ECO:0000313" key="5">
    <source>
        <dbReference type="EMBL" id="SVA41336.1"/>
    </source>
</evidence>
<dbReference type="Gene3D" id="2.70.98.10">
    <property type="match status" value="1"/>
</dbReference>
<organism evidence="5">
    <name type="scientific">marine metagenome</name>
    <dbReference type="NCBI Taxonomy" id="408172"/>
    <lineage>
        <taxon>unclassified sequences</taxon>
        <taxon>metagenomes</taxon>
        <taxon>ecological metagenomes</taxon>
    </lineage>
</organism>
<keyword evidence="4" id="KW-0119">Carbohydrate metabolism</keyword>
<dbReference type="CDD" id="cd09019">
    <property type="entry name" value="galactose_mutarotase_like"/>
    <property type="match status" value="1"/>
</dbReference>
<dbReference type="InterPro" id="IPR008183">
    <property type="entry name" value="Aldose_1/G6P_1-epimerase"/>
</dbReference>
<dbReference type="PANTHER" id="PTHR10091">
    <property type="entry name" value="ALDOSE-1-EPIMERASE"/>
    <property type="match status" value="1"/>
</dbReference>
<keyword evidence="3" id="KW-0413">Isomerase</keyword>